<keyword evidence="6" id="KW-0808">Transferase</keyword>
<keyword evidence="4" id="KW-0067">ATP-binding</keyword>
<name>A0ABR7IR43_9CLOT</name>
<dbReference type="PANTHER" id="PTHR10344:SF4">
    <property type="entry name" value="UMP-CMP KINASE 2, MITOCHONDRIAL"/>
    <property type="match status" value="1"/>
</dbReference>
<evidence type="ECO:0000256" key="3">
    <source>
        <dbReference type="ARBA" id="ARBA00022741"/>
    </source>
</evidence>
<dbReference type="InterPro" id="IPR027417">
    <property type="entry name" value="P-loop_NTPase"/>
</dbReference>
<gene>
    <name evidence="6" type="ORF">H8Z77_06115</name>
</gene>
<dbReference type="Proteomes" id="UP000649151">
    <property type="component" value="Unassembled WGS sequence"/>
</dbReference>
<evidence type="ECO:0000313" key="7">
    <source>
        <dbReference type="Proteomes" id="UP000649151"/>
    </source>
</evidence>
<dbReference type="PANTHER" id="PTHR10344">
    <property type="entry name" value="THYMIDYLATE KINASE"/>
    <property type="match status" value="1"/>
</dbReference>
<comment type="similarity">
    <text evidence="1">Belongs to the thymidylate kinase family.</text>
</comment>
<keyword evidence="6" id="KW-0418">Kinase</keyword>
<dbReference type="InterPro" id="IPR039430">
    <property type="entry name" value="Thymidylate_kin-like_dom"/>
</dbReference>
<evidence type="ECO:0000313" key="6">
    <source>
        <dbReference type="EMBL" id="MBC5787597.1"/>
    </source>
</evidence>
<dbReference type="CDD" id="cd01672">
    <property type="entry name" value="TMPK"/>
    <property type="match status" value="1"/>
</dbReference>
<keyword evidence="7" id="KW-1185">Reference proteome</keyword>
<dbReference type="Pfam" id="PF02223">
    <property type="entry name" value="Thymidylate_kin"/>
    <property type="match status" value="1"/>
</dbReference>
<sequence length="220" mass="25237">MPERHLIVIDGLDGSGKATQTALLAEYFQSKGIPVRKVTFPDYNSRSSELVKMYLNGEISNNPEDINAYGAAGFYASDRYISYLTDWGKDYQRGTLILCDRYVSSNAIHQMVKLQEKDWDSFLDWLQDYEYDKLGLPRPDQILYLDMHPDVSQKLLSARYQGDNSKKDIHESNLNYLLNCRKAALYAAEKLGWTVIPCSDSQQPYTIETISEQIKRIIGK</sequence>
<dbReference type="Gene3D" id="3.40.50.300">
    <property type="entry name" value="P-loop containing nucleotide triphosphate hydrolases"/>
    <property type="match status" value="1"/>
</dbReference>
<reference evidence="6 7" key="1">
    <citation type="submission" date="2020-08" db="EMBL/GenBank/DDBJ databases">
        <title>Genome public.</title>
        <authorList>
            <person name="Liu C."/>
            <person name="Sun Q."/>
        </authorList>
    </citation>
    <scope>NUCLEOTIDE SEQUENCE [LARGE SCALE GENOMIC DNA]</scope>
    <source>
        <strain evidence="6 7">NSJ-27</strain>
    </source>
</reference>
<proteinExistence type="inferred from homology"/>
<comment type="caution">
    <text evidence="6">The sequence shown here is derived from an EMBL/GenBank/DDBJ whole genome shotgun (WGS) entry which is preliminary data.</text>
</comment>
<protein>
    <recommendedName>
        <fullName evidence="2">Thymidylate kinase</fullName>
    </recommendedName>
</protein>
<accession>A0ABR7IR43</accession>
<evidence type="ECO:0000256" key="4">
    <source>
        <dbReference type="ARBA" id="ARBA00022840"/>
    </source>
</evidence>
<feature type="domain" description="Thymidylate kinase-like" evidence="5">
    <location>
        <begin position="9"/>
        <end position="201"/>
    </location>
</feature>
<evidence type="ECO:0000259" key="5">
    <source>
        <dbReference type="Pfam" id="PF02223"/>
    </source>
</evidence>
<evidence type="ECO:0000256" key="2">
    <source>
        <dbReference type="ARBA" id="ARBA00017144"/>
    </source>
</evidence>
<dbReference type="GO" id="GO:0016301">
    <property type="term" value="F:kinase activity"/>
    <property type="evidence" value="ECO:0007669"/>
    <property type="project" value="UniProtKB-KW"/>
</dbReference>
<organism evidence="6 7">
    <name type="scientific">Clostridium facile</name>
    <dbReference type="NCBI Taxonomy" id="2763035"/>
    <lineage>
        <taxon>Bacteria</taxon>
        <taxon>Bacillati</taxon>
        <taxon>Bacillota</taxon>
        <taxon>Clostridia</taxon>
        <taxon>Eubacteriales</taxon>
        <taxon>Clostridiaceae</taxon>
        <taxon>Clostridium</taxon>
    </lineage>
</organism>
<keyword evidence="3" id="KW-0547">Nucleotide-binding</keyword>
<evidence type="ECO:0000256" key="1">
    <source>
        <dbReference type="ARBA" id="ARBA00009776"/>
    </source>
</evidence>
<dbReference type="SUPFAM" id="SSF52540">
    <property type="entry name" value="P-loop containing nucleoside triphosphate hydrolases"/>
    <property type="match status" value="1"/>
</dbReference>
<dbReference type="RefSeq" id="WP_186996491.1">
    <property type="nucleotide sequence ID" value="NZ_JACOQK010000001.1"/>
</dbReference>
<dbReference type="EMBL" id="JACOQK010000001">
    <property type="protein sequence ID" value="MBC5787597.1"/>
    <property type="molecule type" value="Genomic_DNA"/>
</dbReference>